<accession>A0ABS7G1G9</accession>
<evidence type="ECO:0000259" key="1">
    <source>
        <dbReference type="Pfam" id="PF13569"/>
    </source>
</evidence>
<dbReference type="Proteomes" id="UP000774570">
    <property type="component" value="Unassembled WGS sequence"/>
</dbReference>
<protein>
    <submittedName>
        <fullName evidence="2">DUF4132 domain-containing protein</fullName>
    </submittedName>
</protein>
<dbReference type="InterPro" id="IPR025406">
    <property type="entry name" value="DUF4132"/>
</dbReference>
<proteinExistence type="predicted"/>
<reference evidence="2 3" key="1">
    <citation type="submission" date="2021-07" db="EMBL/GenBank/DDBJ databases">
        <title>Actinomadura sp. PM05-2 isolated from lichen.</title>
        <authorList>
            <person name="Somphong A."/>
            <person name="Phongsopitanun W."/>
            <person name="Tanasupawat S."/>
            <person name="Peongsungnone V."/>
        </authorList>
    </citation>
    <scope>NUCLEOTIDE SEQUENCE [LARGE SCALE GENOMIC DNA]</scope>
    <source>
        <strain evidence="2 3">PM05-2</strain>
    </source>
</reference>
<dbReference type="RefSeq" id="WP_220168911.1">
    <property type="nucleotide sequence ID" value="NZ_JAIBOA010000017.1"/>
</dbReference>
<dbReference type="EMBL" id="JAIBOA010000017">
    <property type="protein sequence ID" value="MBW8485682.1"/>
    <property type="molecule type" value="Genomic_DNA"/>
</dbReference>
<feature type="domain" description="DUF4132" evidence="1">
    <location>
        <begin position="756"/>
        <end position="937"/>
    </location>
</feature>
<organism evidence="2 3">
    <name type="scientific">Actinomadura parmotrematis</name>
    <dbReference type="NCBI Taxonomy" id="2864039"/>
    <lineage>
        <taxon>Bacteria</taxon>
        <taxon>Bacillati</taxon>
        <taxon>Actinomycetota</taxon>
        <taxon>Actinomycetes</taxon>
        <taxon>Streptosporangiales</taxon>
        <taxon>Thermomonosporaceae</taxon>
        <taxon>Actinomadura</taxon>
    </lineage>
</organism>
<evidence type="ECO:0000313" key="2">
    <source>
        <dbReference type="EMBL" id="MBW8485682.1"/>
    </source>
</evidence>
<keyword evidence="3" id="KW-1185">Reference proteome</keyword>
<name>A0ABS7G1G9_9ACTN</name>
<dbReference type="Pfam" id="PF13569">
    <property type="entry name" value="DUF4132"/>
    <property type="match status" value="1"/>
</dbReference>
<evidence type="ECO:0000313" key="3">
    <source>
        <dbReference type="Proteomes" id="UP000774570"/>
    </source>
</evidence>
<comment type="caution">
    <text evidence="2">The sequence shown here is derived from an EMBL/GenBank/DDBJ whole genome shotgun (WGS) entry which is preliminary data.</text>
</comment>
<gene>
    <name evidence="2" type="ORF">K1Y72_25095</name>
</gene>
<sequence>MILEFIPRRGGAPGPALAVAPDAAERLARALPDDGDGAAALRLYGEPDGWRTLVDGLVARRGPAAAAASVAGLAGRTDPARPGSTNGLRHKDLDALSRLRAFLAATGDDEYARAIDLLAPLRGSELGDLVTGFLVPTRHDWAAADLARRSMWTQHNPLRVLALCSLGAPEHLDGVSLEQDDLLDRVILGTLADGVGGDALAAHFARLLDGPIWDDAGRALGLALGRIPGDRALLALAERAGRSYMRTPVLAALRRVPERLPEFAAALRSGGGSAILDLLQRERALLDVPRVPDAAPADVPGFLATPPGQEPRPEPVVVPRLKAPAPVAAWAEGERAGWLNAPVGRSVGSMVAKSTGRPYDAASDSTDALRATEVTPEWRRQVDDVRRGSHSYAVQDDAAVLLLAPDELVRPVLKEWNRHPHPWRYYGDFGPTYKVLAARFEADALPFLLPMARWDAGALVPFLDVRVAAAMAARGPDDATAAAWLRRHGLAAVPYLLKDALAKPGPKRRKADALLRALAAEHGADEVAEAAGEHREAVAASFAFDSSLLTERKMPVLGPWLHPEALPQAVLRATGTALPAALVPHLVTLIALDDGRVERIREVFEPASLTRLTWALFGQWQSGGEPSPGSWALLALGAFGDDETARLLTPSVHAWPGDNGHAKAVKGLDVLARIGTDTALGQLNTVAQRAKFKAIKQRAAEKMEDVAHGLGLTGEELADRLVPAYGLDDRTLDYGPRRFTIGVDEQLKPYVVDEAGKVRKALPKPGAKDDPEKAPAAHRRFADLKKDLRATAAIQIQRMELAMTTGRRWSAPDFDRFIARHPLTGHLARRLVWLAEDDGTATAFRIAEDGTLADVRDDPFALPDDARVAVAHPLHLGADLAAWSELLADYEILQPFEQLARPVRALTGEQRAARRLAAFENVTVPTGRVLALVKRGWKRAAPQDNGTEFGVHRDLPGGLHLMVALSPGITVGNVMMDPDQTLTEVWITDAYDEYHWFRDGPHTFGDLDAVTASEILLDLNGLADAAS</sequence>